<keyword evidence="9" id="KW-1185">Reference proteome</keyword>
<feature type="compositionally biased region" description="Polar residues" evidence="5">
    <location>
        <begin position="304"/>
        <end position="313"/>
    </location>
</feature>
<keyword evidence="2 6" id="KW-0812">Transmembrane</keyword>
<evidence type="ECO:0000256" key="2">
    <source>
        <dbReference type="ARBA" id="ARBA00022692"/>
    </source>
</evidence>
<comment type="subcellular location">
    <subcellularLocation>
        <location evidence="1">Membrane</location>
        <topology evidence="1">Single-pass membrane protein</topology>
    </subcellularLocation>
</comment>
<protein>
    <submittedName>
        <fullName evidence="8">Uncharacterized protein</fullName>
    </submittedName>
</protein>
<evidence type="ECO:0000256" key="4">
    <source>
        <dbReference type="ARBA" id="ARBA00023136"/>
    </source>
</evidence>
<gene>
    <name evidence="8" type="ORF">CMUS01_14218</name>
</gene>
<dbReference type="GO" id="GO:0016020">
    <property type="term" value="C:membrane"/>
    <property type="evidence" value="ECO:0007669"/>
    <property type="project" value="UniProtKB-SubCell"/>
</dbReference>
<evidence type="ECO:0000256" key="7">
    <source>
        <dbReference type="SAM" id="SignalP"/>
    </source>
</evidence>
<feature type="region of interest" description="Disordered" evidence="5">
    <location>
        <begin position="269"/>
        <end position="392"/>
    </location>
</feature>
<keyword evidence="4 6" id="KW-0472">Membrane</keyword>
<dbReference type="GO" id="GO:0071944">
    <property type="term" value="C:cell periphery"/>
    <property type="evidence" value="ECO:0007669"/>
    <property type="project" value="UniProtKB-ARBA"/>
</dbReference>
<dbReference type="EMBL" id="WIGM01000993">
    <property type="protein sequence ID" value="KAF6807054.1"/>
    <property type="molecule type" value="Genomic_DNA"/>
</dbReference>
<organism evidence="8 9">
    <name type="scientific">Colletotrichum musicola</name>
    <dbReference type="NCBI Taxonomy" id="2175873"/>
    <lineage>
        <taxon>Eukaryota</taxon>
        <taxon>Fungi</taxon>
        <taxon>Dikarya</taxon>
        <taxon>Ascomycota</taxon>
        <taxon>Pezizomycotina</taxon>
        <taxon>Sordariomycetes</taxon>
        <taxon>Hypocreomycetidae</taxon>
        <taxon>Glomerellales</taxon>
        <taxon>Glomerellaceae</taxon>
        <taxon>Colletotrichum</taxon>
        <taxon>Colletotrichum orchidearum species complex</taxon>
    </lineage>
</organism>
<evidence type="ECO:0000256" key="1">
    <source>
        <dbReference type="ARBA" id="ARBA00004167"/>
    </source>
</evidence>
<dbReference type="AlphaFoldDB" id="A0A8H6J5U0"/>
<accession>A0A8H6J5U0</accession>
<evidence type="ECO:0000256" key="3">
    <source>
        <dbReference type="ARBA" id="ARBA00022989"/>
    </source>
</evidence>
<evidence type="ECO:0000256" key="6">
    <source>
        <dbReference type="SAM" id="Phobius"/>
    </source>
</evidence>
<feature type="compositionally biased region" description="Low complexity" evidence="5">
    <location>
        <begin position="204"/>
        <end position="228"/>
    </location>
</feature>
<evidence type="ECO:0000313" key="8">
    <source>
        <dbReference type="EMBL" id="KAF6807054.1"/>
    </source>
</evidence>
<feature type="compositionally biased region" description="Low complexity" evidence="5">
    <location>
        <begin position="345"/>
        <end position="364"/>
    </location>
</feature>
<dbReference type="Proteomes" id="UP000639643">
    <property type="component" value="Unassembled WGS sequence"/>
</dbReference>
<feature type="chain" id="PRO_5034097816" evidence="7">
    <location>
        <begin position="19"/>
        <end position="392"/>
    </location>
</feature>
<dbReference type="InterPro" id="IPR051694">
    <property type="entry name" value="Immunoregulatory_rcpt-like"/>
</dbReference>
<evidence type="ECO:0000313" key="9">
    <source>
        <dbReference type="Proteomes" id="UP000639643"/>
    </source>
</evidence>
<feature type="transmembrane region" description="Helical" evidence="6">
    <location>
        <begin position="241"/>
        <end position="263"/>
    </location>
</feature>
<evidence type="ECO:0000256" key="5">
    <source>
        <dbReference type="SAM" id="MobiDB-lite"/>
    </source>
</evidence>
<sequence>MLAMLSTILFSLISVATGQADWSQCYYDKDAVAPPDLLPCLNETAAGSNRASWCCFAGDTCLDRACFNYTTGNVYQYGCNDPTYQDENCPKKCRLDLGKSPWVGLVQCDDDDNDSPDRYWACNHPDTCGKNCPADDSNTVQATQSVWPFTIQRLPPLDNRCKDMGASPLAMYAPSKIPDRGSVPTAATNTEGKPEATRIPTRVSGPGSSGTATATSEPESSTPAATSEPEVDGPALGAGTIAGIAVGSTVGTVAVLAAIFFMWRRRRRPKLQPQQDGSSQLQPTAQPPGTTSPAPYHYDKQNIMYPNSPSINSDGAGIQRPVSDMSMSTASPGPVGSPRPHGSPYYHQGAYSSQGGYQPQGPYGTHSELSDGSRIMYEMPAINERTERSEMP</sequence>
<keyword evidence="7" id="KW-0732">Signal</keyword>
<feature type="region of interest" description="Disordered" evidence="5">
    <location>
        <begin position="172"/>
        <end position="234"/>
    </location>
</feature>
<dbReference type="PANTHER" id="PTHR15549">
    <property type="entry name" value="PAIRED IMMUNOGLOBULIN-LIKE TYPE 2 RECEPTOR"/>
    <property type="match status" value="1"/>
</dbReference>
<comment type="caution">
    <text evidence="8">The sequence shown here is derived from an EMBL/GenBank/DDBJ whole genome shotgun (WGS) entry which is preliminary data.</text>
</comment>
<name>A0A8H6J5U0_9PEZI</name>
<feature type="compositionally biased region" description="Polar residues" evidence="5">
    <location>
        <begin position="272"/>
        <end position="293"/>
    </location>
</feature>
<dbReference type="OrthoDB" id="4148662at2759"/>
<keyword evidence="3 6" id="KW-1133">Transmembrane helix</keyword>
<reference evidence="8" key="1">
    <citation type="journal article" date="2020" name="Phytopathology">
        <title>Genome Sequence Resources of Colletotrichum truncatum, C. plurivorum, C. musicola, and C. sojae: Four Species Pathogenic to Soybean (Glycine max).</title>
        <authorList>
            <person name="Rogerio F."/>
            <person name="Boufleur T.R."/>
            <person name="Ciampi-Guillardi M."/>
            <person name="Sukno S.A."/>
            <person name="Thon M.R."/>
            <person name="Massola Junior N.S."/>
            <person name="Baroncelli R."/>
        </authorList>
    </citation>
    <scope>NUCLEOTIDE SEQUENCE</scope>
    <source>
        <strain evidence="8">LFN0074</strain>
    </source>
</reference>
<feature type="signal peptide" evidence="7">
    <location>
        <begin position="1"/>
        <end position="18"/>
    </location>
</feature>
<proteinExistence type="predicted"/>